<dbReference type="Proteomes" id="UP001597063">
    <property type="component" value="Unassembled WGS sequence"/>
</dbReference>
<evidence type="ECO:0000256" key="1">
    <source>
        <dbReference type="ARBA" id="ARBA00022485"/>
    </source>
</evidence>
<evidence type="ECO:0000256" key="6">
    <source>
        <dbReference type="SAM" id="MobiDB-lite"/>
    </source>
</evidence>
<dbReference type="SUPFAM" id="SSF50692">
    <property type="entry name" value="ADC-like"/>
    <property type="match status" value="1"/>
</dbReference>
<dbReference type="PANTHER" id="PTHR43105">
    <property type="entry name" value="RESPIRATORY NITRATE REDUCTASE"/>
    <property type="match status" value="1"/>
</dbReference>
<keyword evidence="4" id="KW-0408">Iron</keyword>
<dbReference type="InterPro" id="IPR006963">
    <property type="entry name" value="Mopterin_OxRdtase_4Fe-4S_dom"/>
</dbReference>
<dbReference type="RefSeq" id="WP_131755068.1">
    <property type="nucleotide sequence ID" value="NZ_CAACUY010000002.1"/>
</dbReference>
<gene>
    <name evidence="8" type="ORF">ACFQZM_06470</name>
</gene>
<evidence type="ECO:0000256" key="3">
    <source>
        <dbReference type="ARBA" id="ARBA00023002"/>
    </source>
</evidence>
<feature type="compositionally biased region" description="Pro residues" evidence="6">
    <location>
        <begin position="754"/>
        <end position="763"/>
    </location>
</feature>
<dbReference type="Pfam" id="PF01568">
    <property type="entry name" value="Molydop_binding"/>
    <property type="match status" value="1"/>
</dbReference>
<dbReference type="EMBL" id="JBHTGP010000003">
    <property type="protein sequence ID" value="MFD0684131.1"/>
    <property type="molecule type" value="Genomic_DNA"/>
</dbReference>
<dbReference type="Gene3D" id="2.20.25.90">
    <property type="entry name" value="ADC-like domains"/>
    <property type="match status" value="1"/>
</dbReference>
<dbReference type="Gene3D" id="2.40.40.20">
    <property type="match status" value="1"/>
</dbReference>
<dbReference type="Gene3D" id="3.40.50.740">
    <property type="match status" value="1"/>
</dbReference>
<evidence type="ECO:0000256" key="5">
    <source>
        <dbReference type="ARBA" id="ARBA00023014"/>
    </source>
</evidence>
<protein>
    <submittedName>
        <fullName evidence="8">Molybdopterin-dependent oxidoreductase</fullName>
    </submittedName>
</protein>
<keyword evidence="5" id="KW-0411">Iron-sulfur</keyword>
<sequence length="780" mass="82151">MGDRTAFRTCPLCEALCGLELTLDESGAVTRVRGDRDDPFSRGFICPKGATLGGLDGDPDRLAEPLVRGAAGHAPAGWADAFGAAGDAIGEMIRRHGKDSVAIYVGNPTAHSVAGPLYVGALVKAVGTRNLYTASTADQMPKHVSSGHMFGDPLAIPVPDLDRTDHLLMLGANPLESNGSLCSAPDFPGRLKAIRARGGKVTVVDPRRTRTAALADEHLFIRPGTDAYLLIALVHTLFAEDLATTAAHLTGRVNGLDELRALSLDFPPERVAPVTGIPAAAIRRTARELAAAERAAVYGRIGTCTQSFGTLNSWLVDALNVLTGNLDRPGGAMFPRPAHAPVYRRKRPFTTGRWRSRVRDLPEVNGELPVATLADEIETPGEGRIRALITIGGNPVLSAPNGARLDRALAGLEFMVSVDPYLNETTRHAHVVLPPPRPVQTPHYDLALLGLAVRDYARYSPPVVPLDDGRPSESDIIATLAVLASGMDGDPAALDELIITSTLAKATAVEGSPVHGREPDELRKMLDTGTPTEQRLDMMLRLGPYGDGFGADPSGLTLTRLRTEHPHGIDLGALKPRLHEVLCTTSGRIELCPTSFAADVDRLHAGLARRAAASAGGSAAADPADGFVLIGRRQLRSNNSWLHNIPELVRGSNTCTLQLNPDDAARLGVAAGDTVRVVSRTGAVEAVADPTDTLMAGVVSLPHGWGHGLPGTRTGVAARHAGVNANAVTDEQDIDPLSGNAVFNGVPVTLEPVPATPPAPPVRPVRQDVPLAAPETADTR</sequence>
<dbReference type="PANTHER" id="PTHR43105:SF9">
    <property type="entry name" value="NADPH-FE(3+) OXIDOREDUCTASE SUBUNIT ALPHA"/>
    <property type="match status" value="1"/>
</dbReference>
<evidence type="ECO:0000313" key="9">
    <source>
        <dbReference type="Proteomes" id="UP001597063"/>
    </source>
</evidence>
<accession>A0ABW2XI14</accession>
<dbReference type="SUPFAM" id="SSF53706">
    <property type="entry name" value="Formate dehydrogenase/DMSO reductase, domains 1-3"/>
    <property type="match status" value="1"/>
</dbReference>
<dbReference type="InterPro" id="IPR006656">
    <property type="entry name" value="Mopterin_OxRdtase"/>
</dbReference>
<feature type="region of interest" description="Disordered" evidence="6">
    <location>
        <begin position="753"/>
        <end position="780"/>
    </location>
</feature>
<dbReference type="PROSITE" id="PS51669">
    <property type="entry name" value="4FE4S_MOW_BIS_MGD"/>
    <property type="match status" value="1"/>
</dbReference>
<evidence type="ECO:0000256" key="4">
    <source>
        <dbReference type="ARBA" id="ARBA00023004"/>
    </source>
</evidence>
<dbReference type="InterPro" id="IPR050123">
    <property type="entry name" value="Prok_molybdopt-oxidoreductase"/>
</dbReference>
<reference evidence="9" key="1">
    <citation type="journal article" date="2019" name="Int. J. Syst. Evol. Microbiol.">
        <title>The Global Catalogue of Microorganisms (GCM) 10K type strain sequencing project: providing services to taxonomists for standard genome sequencing and annotation.</title>
        <authorList>
            <consortium name="The Broad Institute Genomics Platform"/>
            <consortium name="The Broad Institute Genome Sequencing Center for Infectious Disease"/>
            <person name="Wu L."/>
            <person name="Ma J."/>
        </authorList>
    </citation>
    <scope>NUCLEOTIDE SEQUENCE [LARGE SCALE GENOMIC DNA]</scope>
    <source>
        <strain evidence="9">JCM 9371</strain>
    </source>
</reference>
<evidence type="ECO:0000256" key="2">
    <source>
        <dbReference type="ARBA" id="ARBA00022723"/>
    </source>
</evidence>
<evidence type="ECO:0000313" key="8">
    <source>
        <dbReference type="EMBL" id="MFD0684131.1"/>
    </source>
</evidence>
<keyword evidence="9" id="KW-1185">Reference proteome</keyword>
<feature type="domain" description="4Fe-4S Mo/W bis-MGD-type" evidence="7">
    <location>
        <begin position="3"/>
        <end position="60"/>
    </location>
</feature>
<dbReference type="Pfam" id="PF04879">
    <property type="entry name" value="Molybdop_Fe4S4"/>
    <property type="match status" value="1"/>
</dbReference>
<dbReference type="SMART" id="SM00926">
    <property type="entry name" value="Molybdop_Fe4S4"/>
    <property type="match status" value="1"/>
</dbReference>
<dbReference type="Gene3D" id="3.40.228.10">
    <property type="entry name" value="Dimethylsulfoxide Reductase, domain 2"/>
    <property type="match status" value="1"/>
</dbReference>
<proteinExistence type="predicted"/>
<evidence type="ECO:0000259" key="7">
    <source>
        <dbReference type="PROSITE" id="PS51669"/>
    </source>
</evidence>
<dbReference type="InterPro" id="IPR009010">
    <property type="entry name" value="Asp_de-COase-like_dom_sf"/>
</dbReference>
<organism evidence="8 9">
    <name type="scientific">Actinomadura fibrosa</name>
    <dbReference type="NCBI Taxonomy" id="111802"/>
    <lineage>
        <taxon>Bacteria</taxon>
        <taxon>Bacillati</taxon>
        <taxon>Actinomycetota</taxon>
        <taxon>Actinomycetes</taxon>
        <taxon>Streptosporangiales</taxon>
        <taxon>Thermomonosporaceae</taxon>
        <taxon>Actinomadura</taxon>
    </lineage>
</organism>
<comment type="caution">
    <text evidence="8">The sequence shown here is derived from an EMBL/GenBank/DDBJ whole genome shotgun (WGS) entry which is preliminary data.</text>
</comment>
<keyword evidence="3" id="KW-0560">Oxidoreductase</keyword>
<dbReference type="InterPro" id="IPR006657">
    <property type="entry name" value="MoPterin_dinucl-bd_dom"/>
</dbReference>
<name>A0ABW2XI14_9ACTN</name>
<keyword evidence="2" id="KW-0479">Metal-binding</keyword>
<dbReference type="Pfam" id="PF00384">
    <property type="entry name" value="Molybdopterin"/>
    <property type="match status" value="1"/>
</dbReference>
<keyword evidence="1" id="KW-0004">4Fe-4S</keyword>